<dbReference type="Pfam" id="PF13814">
    <property type="entry name" value="Replic_Relax"/>
    <property type="match status" value="1"/>
</dbReference>
<evidence type="ECO:0000313" key="2">
    <source>
        <dbReference type="Proteomes" id="UP000002612"/>
    </source>
</evidence>
<protein>
    <recommendedName>
        <fullName evidence="3">Replication-relaxation family protein</fullName>
    </recommendedName>
</protein>
<evidence type="ECO:0008006" key="3">
    <source>
        <dbReference type="Google" id="ProtNLM"/>
    </source>
</evidence>
<sequence>MQSILCKFPYFISISGECLKLKKSFNHTVKYIVGENERGVYFNRSDIFTVLFLYEQRTVSQIQLRKFYELISGEPISRTTFSSKLTKWAKMKLIKKENISVRKKRGFTLDFVSISLKGAEILYRLKLISDCSTSFVTKRQYEHNIAITQFVLNLLEAEENNEHTGAIVGGNGDYLFPLSQIVKQNLQLPNLMYSDSKDVYYLYEDEEYREVFQPELQPVSFLPDLPQLVYSFRPSKEFYPDSKGNPLLIPDWVITCNNSIINIEVDTGSENIPFLENKLKKYLDVAATNPTKQYYVLFSIIDDSYHTISTYKKRTTRVTNLKKAFGNIPRLSVVNNLNVYVCNMGSSALVVNNILQEIRETNSLSKSHLIKKITERLNINSSFPYSVEWVSNKHEMQAKGVQHSKLLELTDDILVLRKKTSDEEKKSLDYLEIVCILTILKVGEVNTHFNLQQLSGLLAMQNQHRTINPIKILGIYEADELEHGQQAIFTDLFHNSIAPENILLATSAELLNFTASFYSLKERVKQEFGECSSKEC</sequence>
<keyword evidence="1" id="KW-0614">Plasmid</keyword>
<dbReference type="Proteomes" id="UP000002612">
    <property type="component" value="Plasmid pE33L466"/>
</dbReference>
<proteinExistence type="predicted"/>
<geneLocation type="plasmid" evidence="1 2">
    <name>pE33L466</name>
</geneLocation>
<reference evidence="2" key="1">
    <citation type="journal article" date="2006" name="J. Bacteriol.">
        <title>Pathogenomic sequence analysis of Bacillus cereus and Bacillus thuringiensis isolates closely related to Bacillus anthracis.</title>
        <authorList>
            <person name="Han C.S."/>
            <person name="Xie G."/>
            <person name="Challacombe J.F."/>
            <person name="Altherr M.R."/>
            <person name="Bhotika S.S."/>
            <person name="Brown N."/>
            <person name="Bruce D."/>
            <person name="Campbell C.S."/>
            <person name="Campbell M.L."/>
            <person name="Chen J."/>
            <person name="Chertkov O."/>
            <person name="Cleland C."/>
            <person name="Dimitrijevic M."/>
            <person name="Doggett N.A."/>
            <person name="Fawcett J.J."/>
            <person name="Glavina T."/>
            <person name="Goodwin L.A."/>
            <person name="Green L.D."/>
            <person name="Hill K.K."/>
            <person name="Hitchcock P."/>
            <person name="Jackson P.J."/>
            <person name="Keim P."/>
            <person name="Kewalramani A.R."/>
            <person name="Longmire J."/>
            <person name="Lucas S."/>
            <person name="Malfatti S."/>
            <person name="McMurry K."/>
            <person name="Meincke L.J."/>
            <person name="Misra M."/>
            <person name="Moseman B.L."/>
            <person name="Mundt M."/>
            <person name="Munk A.C."/>
            <person name="Okinaka R.T."/>
            <person name="Parson-Quintana B."/>
            <person name="Reilly L.P."/>
            <person name="Richardson P."/>
            <person name="Robinson D.L."/>
            <person name="Rubin E."/>
            <person name="Saunders E."/>
            <person name="Tapia R."/>
            <person name="Tesmer J.G."/>
            <person name="Thayer N."/>
            <person name="Thompson L.S."/>
            <person name="Tice H."/>
            <person name="Ticknor L.O."/>
            <person name="Wills P.L."/>
            <person name="Brettin T.S."/>
            <person name="Gilna P."/>
        </authorList>
    </citation>
    <scope>NUCLEOTIDE SEQUENCE [LARGE SCALE GENOMIC DNA]</scope>
    <source>
        <strain evidence="2">ZK / E33L</strain>
        <plasmid evidence="2">pE33L466</plasmid>
    </source>
</reference>
<dbReference type="AlphaFoldDB" id="Q4V1M9"/>
<gene>
    <name evidence="1" type="ordered locus">pE33L466_0220</name>
</gene>
<dbReference type="KEGG" id="bcz:pE33L466_0220"/>
<dbReference type="EMBL" id="CP000040">
    <property type="protein sequence ID" value="AAY60378.1"/>
    <property type="molecule type" value="Genomic_DNA"/>
</dbReference>
<evidence type="ECO:0000313" key="1">
    <source>
        <dbReference type="EMBL" id="AAY60378.1"/>
    </source>
</evidence>
<organism evidence="1 2">
    <name type="scientific">Bacillus cereus (strain ZK / E33L)</name>
    <dbReference type="NCBI Taxonomy" id="288681"/>
    <lineage>
        <taxon>Bacteria</taxon>
        <taxon>Bacillati</taxon>
        <taxon>Bacillota</taxon>
        <taxon>Bacilli</taxon>
        <taxon>Bacillales</taxon>
        <taxon>Bacillaceae</taxon>
        <taxon>Bacillus</taxon>
        <taxon>Bacillus cereus group</taxon>
    </lineage>
</organism>
<accession>Q4V1M9</accession>
<dbReference type="InterPro" id="IPR025855">
    <property type="entry name" value="Replic_Relax"/>
</dbReference>
<name>Q4V1M9_BACCZ</name>